<accession>A0ABU0M0M0</accession>
<evidence type="ECO:0000256" key="8">
    <source>
        <dbReference type="RuleBase" id="RU362118"/>
    </source>
</evidence>
<evidence type="ECO:0000313" key="10">
    <source>
        <dbReference type="Proteomes" id="UP001223743"/>
    </source>
</evidence>
<evidence type="ECO:0000256" key="7">
    <source>
        <dbReference type="ARBA" id="ARBA00047625"/>
    </source>
</evidence>
<dbReference type="InterPro" id="IPR006233">
    <property type="entry name" value="Cys_b_lyase_bac"/>
</dbReference>
<proteinExistence type="inferred from homology"/>
<dbReference type="InterPro" id="IPR015422">
    <property type="entry name" value="PyrdxlP-dep_Trfase_small"/>
</dbReference>
<evidence type="ECO:0000313" key="9">
    <source>
        <dbReference type="EMBL" id="MDQ0514489.1"/>
    </source>
</evidence>
<dbReference type="GO" id="GO:0047804">
    <property type="term" value="F:cysteine-S-conjugate beta-lyase activity"/>
    <property type="evidence" value="ECO:0007669"/>
    <property type="project" value="UniProtKB-EC"/>
</dbReference>
<name>A0ABU0M0M0_9HYPH</name>
<comment type="caution">
    <text evidence="9">The sequence shown here is derived from an EMBL/GenBank/DDBJ whole genome shotgun (WGS) entry which is preliminary data.</text>
</comment>
<dbReference type="Pfam" id="PF01053">
    <property type="entry name" value="Cys_Met_Meta_PP"/>
    <property type="match status" value="1"/>
</dbReference>
<dbReference type="NCBIfam" id="TIGR01324">
    <property type="entry name" value="cysta_beta_ly_B"/>
    <property type="match status" value="1"/>
</dbReference>
<dbReference type="PROSITE" id="PS00868">
    <property type="entry name" value="CYS_MET_METAB_PP"/>
    <property type="match status" value="1"/>
</dbReference>
<dbReference type="PANTHER" id="PTHR43500">
    <property type="entry name" value="CYSTATHIONINE BETA-LYASE-RELATED"/>
    <property type="match status" value="1"/>
</dbReference>
<protein>
    <submittedName>
        <fullName evidence="9">Cystathionine beta-lyase</fullName>
        <ecNumber evidence="9">4.4.1.13</ecNumber>
    </submittedName>
</protein>
<dbReference type="SUPFAM" id="SSF53383">
    <property type="entry name" value="PLP-dependent transferases"/>
    <property type="match status" value="1"/>
</dbReference>
<dbReference type="EC" id="4.4.1.13" evidence="9"/>
<sequence>MVASGRRQENRRLLTKIAQGGRDPALTGPFVNPPVVHASTVLFGDVDSMRPGGQPYVYGRIGTPTTEALESAITELEGAESTVICPSGLGAISAALLALLSSGDHLLMADNVYDPARTLATTLLARMGVETTFFDPTIGAGIESLMRETTRVVYLESPGSLTFEMTDIPAIASVAHARGALVVADNTWATPYFCRPLALGADVSLMAGTKYIGGHSDVMIGTVAAAPSAFARIREAYVTLGLCVGPDDIFLALRGLRTLGVRLEHHMRSGLAVARHLAGRPEVAAVLHPALPDHPGHALFERDMDGASGLFGVVLDGWSREKTNAFLEALSIFSLGYSWGGFESLAIPARLNRTATRWDAAGPLIRLHVGLEDTEDLIADLDAAFARVDNLA</sequence>
<reference evidence="9 10" key="1">
    <citation type="submission" date="2023-07" db="EMBL/GenBank/DDBJ databases">
        <title>Genomic Encyclopedia of Type Strains, Phase IV (KMG-IV): sequencing the most valuable type-strain genomes for metagenomic binning, comparative biology and taxonomic classification.</title>
        <authorList>
            <person name="Goeker M."/>
        </authorList>
    </citation>
    <scope>NUCLEOTIDE SEQUENCE [LARGE SCALE GENOMIC DNA]</scope>
    <source>
        <strain evidence="9 10">B1-1</strain>
    </source>
</reference>
<keyword evidence="4 9" id="KW-0456">Lyase</keyword>
<dbReference type="RefSeq" id="WP_266282181.1">
    <property type="nucleotide sequence ID" value="NZ_JAPKNF010000001.1"/>
</dbReference>
<evidence type="ECO:0000256" key="2">
    <source>
        <dbReference type="ARBA" id="ARBA00009077"/>
    </source>
</evidence>
<evidence type="ECO:0000256" key="3">
    <source>
        <dbReference type="ARBA" id="ARBA00022898"/>
    </source>
</evidence>
<keyword evidence="10" id="KW-1185">Reference proteome</keyword>
<dbReference type="PANTHER" id="PTHR43500:SF1">
    <property type="entry name" value="CYSTATHIONINE BETA-LYASE-RELATED"/>
    <property type="match status" value="1"/>
</dbReference>
<dbReference type="Gene3D" id="3.90.1150.10">
    <property type="entry name" value="Aspartate Aminotransferase, domain 1"/>
    <property type="match status" value="1"/>
</dbReference>
<evidence type="ECO:0000256" key="1">
    <source>
        <dbReference type="ARBA" id="ARBA00001933"/>
    </source>
</evidence>
<dbReference type="InterPro" id="IPR015421">
    <property type="entry name" value="PyrdxlP-dep_Trfase_major"/>
</dbReference>
<evidence type="ECO:0000256" key="4">
    <source>
        <dbReference type="ARBA" id="ARBA00023239"/>
    </source>
</evidence>
<comment type="catalytic activity">
    <reaction evidence="7">
        <text>an S-substituted L-cysteine + H2O = a thiol + pyruvate + NH4(+)</text>
        <dbReference type="Rhea" id="RHEA:18121"/>
        <dbReference type="ChEBI" id="CHEBI:15361"/>
        <dbReference type="ChEBI" id="CHEBI:15377"/>
        <dbReference type="ChEBI" id="CHEBI:28938"/>
        <dbReference type="ChEBI" id="CHEBI:29256"/>
        <dbReference type="ChEBI" id="CHEBI:58717"/>
        <dbReference type="EC" id="4.4.1.13"/>
    </reaction>
</comment>
<keyword evidence="3 8" id="KW-0663">Pyridoxal phosphate</keyword>
<dbReference type="CDD" id="cd00614">
    <property type="entry name" value="CGS_like"/>
    <property type="match status" value="1"/>
</dbReference>
<comment type="catalytic activity">
    <reaction evidence="6">
        <text>L,L-cystathionine + H2O = L-homocysteine + pyruvate + NH4(+)</text>
        <dbReference type="Rhea" id="RHEA:13965"/>
        <dbReference type="ChEBI" id="CHEBI:15361"/>
        <dbReference type="ChEBI" id="CHEBI:15377"/>
        <dbReference type="ChEBI" id="CHEBI:28938"/>
        <dbReference type="ChEBI" id="CHEBI:58161"/>
        <dbReference type="ChEBI" id="CHEBI:58199"/>
    </reaction>
</comment>
<gene>
    <name evidence="9" type="ORF">QO015_000102</name>
</gene>
<dbReference type="EMBL" id="JAUSWJ010000001">
    <property type="protein sequence ID" value="MDQ0514489.1"/>
    <property type="molecule type" value="Genomic_DNA"/>
</dbReference>
<comment type="cofactor">
    <cofactor evidence="1 8">
        <name>pyridoxal 5'-phosphate</name>
        <dbReference type="ChEBI" id="CHEBI:597326"/>
    </cofactor>
</comment>
<evidence type="ECO:0000256" key="5">
    <source>
        <dbReference type="ARBA" id="ARBA00046315"/>
    </source>
</evidence>
<comment type="pathway">
    <text evidence="5">Amino-acid biosynthesis; L-methionine biosynthesis via de novo pathway; L-homocysteine from L-cystathionine: step 1/1.</text>
</comment>
<dbReference type="Gene3D" id="3.40.640.10">
    <property type="entry name" value="Type I PLP-dependent aspartate aminotransferase-like (Major domain)"/>
    <property type="match status" value="1"/>
</dbReference>
<dbReference type="PIRSF" id="PIRSF001434">
    <property type="entry name" value="CGS"/>
    <property type="match status" value="1"/>
</dbReference>
<organism evidence="9 10">
    <name type="scientific">Kaistia geumhonensis</name>
    <dbReference type="NCBI Taxonomy" id="410839"/>
    <lineage>
        <taxon>Bacteria</taxon>
        <taxon>Pseudomonadati</taxon>
        <taxon>Pseudomonadota</taxon>
        <taxon>Alphaproteobacteria</taxon>
        <taxon>Hyphomicrobiales</taxon>
        <taxon>Kaistiaceae</taxon>
        <taxon>Kaistia</taxon>
    </lineage>
</organism>
<evidence type="ECO:0000256" key="6">
    <source>
        <dbReference type="ARBA" id="ARBA00047517"/>
    </source>
</evidence>
<dbReference type="InterPro" id="IPR000277">
    <property type="entry name" value="Cys/Met-Metab_PyrdxlP-dep_enz"/>
</dbReference>
<dbReference type="InterPro" id="IPR054542">
    <property type="entry name" value="Cys_met_metab_PP"/>
</dbReference>
<dbReference type="InterPro" id="IPR015424">
    <property type="entry name" value="PyrdxlP-dep_Trfase"/>
</dbReference>
<comment type="similarity">
    <text evidence="2 8">Belongs to the trans-sulfuration enzymes family.</text>
</comment>
<dbReference type="Proteomes" id="UP001223743">
    <property type="component" value="Unassembled WGS sequence"/>
</dbReference>